<evidence type="ECO:0000313" key="2">
    <source>
        <dbReference type="EMBL" id="KAF0413846.1"/>
    </source>
</evidence>
<sequence length="195" mass="22372">MSKKLSTCTRKFLRSNATRLSPEAIEEIRNAQNNIPNARRIMCKKHHIGATTYQKIIDNQRPPEPTEEWRRILEFVSISDRISENNQESLQPVSTEHDTSSSNIQEDEVIHIEHPGDDKDDANSHIRLNTVTSERKDKVSRKQKISMKVKGESSLVKKNRITNSSKDDTSRRESDTEKLMNDAKRLAPILPSLSQ</sequence>
<dbReference type="AlphaFoldDB" id="A0A8H3X6D6"/>
<proteinExistence type="predicted"/>
<dbReference type="EMBL" id="WTPW01001790">
    <property type="protein sequence ID" value="KAF0413846.1"/>
    <property type="molecule type" value="Genomic_DNA"/>
</dbReference>
<dbReference type="OrthoDB" id="2333711at2759"/>
<reference evidence="2 3" key="1">
    <citation type="journal article" date="2019" name="Environ. Microbiol.">
        <title>At the nexus of three kingdoms: the genome of the mycorrhizal fungus Gigaspora margarita provides insights into plant, endobacterial and fungal interactions.</title>
        <authorList>
            <person name="Venice F."/>
            <person name="Ghignone S."/>
            <person name="Salvioli di Fossalunga A."/>
            <person name="Amselem J."/>
            <person name="Novero M."/>
            <person name="Xianan X."/>
            <person name="Sedzielewska Toro K."/>
            <person name="Morin E."/>
            <person name="Lipzen A."/>
            <person name="Grigoriev I.V."/>
            <person name="Henrissat B."/>
            <person name="Martin F.M."/>
            <person name="Bonfante P."/>
        </authorList>
    </citation>
    <scope>NUCLEOTIDE SEQUENCE [LARGE SCALE GENOMIC DNA]</scope>
    <source>
        <strain evidence="2 3">BEG34</strain>
    </source>
</reference>
<comment type="caution">
    <text evidence="2">The sequence shown here is derived from an EMBL/GenBank/DDBJ whole genome shotgun (WGS) entry which is preliminary data.</text>
</comment>
<name>A0A8H3X6D6_GIGMA</name>
<accession>A0A8H3X6D6</accession>
<feature type="compositionally biased region" description="Basic and acidic residues" evidence="1">
    <location>
        <begin position="165"/>
        <end position="185"/>
    </location>
</feature>
<gene>
    <name evidence="2" type="ORF">F8M41_007709</name>
</gene>
<feature type="region of interest" description="Disordered" evidence="1">
    <location>
        <begin position="133"/>
        <end position="195"/>
    </location>
</feature>
<organism evidence="2 3">
    <name type="scientific">Gigaspora margarita</name>
    <dbReference type="NCBI Taxonomy" id="4874"/>
    <lineage>
        <taxon>Eukaryota</taxon>
        <taxon>Fungi</taxon>
        <taxon>Fungi incertae sedis</taxon>
        <taxon>Mucoromycota</taxon>
        <taxon>Glomeromycotina</taxon>
        <taxon>Glomeromycetes</taxon>
        <taxon>Diversisporales</taxon>
        <taxon>Gigasporaceae</taxon>
        <taxon>Gigaspora</taxon>
    </lineage>
</organism>
<feature type="compositionally biased region" description="Polar residues" evidence="1">
    <location>
        <begin position="84"/>
        <end position="104"/>
    </location>
</feature>
<feature type="compositionally biased region" description="Basic residues" evidence="1">
    <location>
        <begin position="138"/>
        <end position="147"/>
    </location>
</feature>
<keyword evidence="3" id="KW-1185">Reference proteome</keyword>
<feature type="region of interest" description="Disordered" evidence="1">
    <location>
        <begin position="83"/>
        <end position="104"/>
    </location>
</feature>
<dbReference type="Proteomes" id="UP000439903">
    <property type="component" value="Unassembled WGS sequence"/>
</dbReference>
<evidence type="ECO:0000313" key="3">
    <source>
        <dbReference type="Proteomes" id="UP000439903"/>
    </source>
</evidence>
<evidence type="ECO:0000256" key="1">
    <source>
        <dbReference type="SAM" id="MobiDB-lite"/>
    </source>
</evidence>
<protein>
    <submittedName>
        <fullName evidence="2">Uncharacterized protein</fullName>
    </submittedName>
</protein>